<keyword evidence="2" id="KW-1185">Reference proteome</keyword>
<protein>
    <recommendedName>
        <fullName evidence="3">Repeat domain-containing protein</fullName>
    </recommendedName>
</protein>
<sequence>MARINRSTITKTLSSWKVYGLVGLVQCMAVTTHGQHTTERNPQLEETLTPFRLPLPDPEHIEYLYRKKEGNPVGMKVVLPNGLHALWLDDDGDMRTGDLEGDLDNDCLLIDLNHDGKYGDSGDLIVDYIDEDHDGLADYQVIIENAEKDYTGKWKSHYMWFVDNDKDGVLGYMNWDTFRYEGWDHSGKANFFADYHGQSTMLKVHISSWNIDDLSFNWENPFLFYDLDNDGLTEMAIRIVDEPMAIEGAKDLVTWAFSQQASLVQMTFDLDNDNGAGNELDFDMSLKFSGKGFDYSDQIQPIKEHPIAKKSDAYFADPRWRHLDQLVYAGHEEAYDLTFSRGEWSACWLVFDEDDDCHRWERVEFYEPKDPFVIGSGNGGLDHNPQADPAGDRGEWDLDFSGKGNLYVSPLDGKIHLLGAETGYWRIDQNTLSYQGWQGWRGPNIQPEDTDNFEPTRFATVRYQDTDGNGFFDEMSFDMDGDQQYEENISLLALGQSDESEILETAQMKYEDYSALFEKVAAAQMSHASDMIARAAKEHLSTQWYNHYKNPKSVREQYHNGYWLSYYIYQDLIRKNIKNEENQALIKKAYLY</sequence>
<evidence type="ECO:0000313" key="2">
    <source>
        <dbReference type="Proteomes" id="UP001062165"/>
    </source>
</evidence>
<proteinExistence type="predicted"/>
<organism evidence="1 2">
    <name type="scientific">Reichenbachiella carrageenanivorans</name>
    <dbReference type="NCBI Taxonomy" id="2979869"/>
    <lineage>
        <taxon>Bacteria</taxon>
        <taxon>Pseudomonadati</taxon>
        <taxon>Bacteroidota</taxon>
        <taxon>Cytophagia</taxon>
        <taxon>Cytophagales</taxon>
        <taxon>Reichenbachiellaceae</taxon>
        <taxon>Reichenbachiella</taxon>
    </lineage>
</organism>
<evidence type="ECO:0008006" key="3">
    <source>
        <dbReference type="Google" id="ProtNLM"/>
    </source>
</evidence>
<gene>
    <name evidence="1" type="ORF">N7E81_02110</name>
</gene>
<evidence type="ECO:0000313" key="1">
    <source>
        <dbReference type="EMBL" id="UXX79899.1"/>
    </source>
</evidence>
<dbReference type="EMBL" id="CP106735">
    <property type="protein sequence ID" value="UXX79899.1"/>
    <property type="molecule type" value="Genomic_DNA"/>
</dbReference>
<dbReference type="RefSeq" id="WP_263051630.1">
    <property type="nucleotide sequence ID" value="NZ_CP106735.1"/>
</dbReference>
<reference evidence="1" key="1">
    <citation type="submission" date="2022-10" db="EMBL/GenBank/DDBJ databases">
        <title>Comparative genomics and taxonomic characterization of three novel marine species of genus Reichenbachiella exhibiting antioxidant and polysaccharide degradation activities.</title>
        <authorList>
            <person name="Muhammad N."/>
            <person name="Lee Y.-J."/>
            <person name="Ko J."/>
            <person name="Kim S.-G."/>
        </authorList>
    </citation>
    <scope>NUCLEOTIDE SEQUENCE</scope>
    <source>
        <strain evidence="1">Wsw4-B4</strain>
    </source>
</reference>
<accession>A0ABY6D1V6</accession>
<dbReference type="Proteomes" id="UP001062165">
    <property type="component" value="Chromosome"/>
</dbReference>
<name>A0ABY6D1V6_9BACT</name>